<sequence>MRLRDERVLAELCALLPPAQVEMVWDYAGHAEVELAFETAVDYLSGAHLPIDAGLRARVRDACSYSERVRDALRFCPDSSQPLWRIVEDTWDGLEIEERLPDRTDAAWLACNRCPEVLFRFDSVAASMGKVPYRCGVLAENGEITEFTDAVDALDHLERCWS</sequence>
<reference evidence="1 2" key="1">
    <citation type="submission" date="2018-08" db="EMBL/GenBank/DDBJ databases">
        <title>Genomic Encyclopedia of Archaeal and Bacterial Type Strains, Phase II (KMG-II): from individual species to whole genera.</title>
        <authorList>
            <person name="Goeker M."/>
        </authorList>
    </citation>
    <scope>NUCLEOTIDE SEQUENCE [LARGE SCALE GENOMIC DNA]</scope>
    <source>
        <strain evidence="1 2">DSM 45791</strain>
    </source>
</reference>
<dbReference type="Proteomes" id="UP000256269">
    <property type="component" value="Unassembled WGS sequence"/>
</dbReference>
<dbReference type="RefSeq" id="WP_116172968.1">
    <property type="nucleotide sequence ID" value="NZ_CP144375.1"/>
</dbReference>
<gene>
    <name evidence="1" type="ORF">BCF44_10264</name>
</gene>
<protein>
    <submittedName>
        <fullName evidence="1">Uncharacterized protein</fullName>
    </submittedName>
</protein>
<dbReference type="AlphaFoldDB" id="A0A3E0I537"/>
<organism evidence="1 2">
    <name type="scientific">Kutzneria buriramensis</name>
    <dbReference type="NCBI Taxonomy" id="1045776"/>
    <lineage>
        <taxon>Bacteria</taxon>
        <taxon>Bacillati</taxon>
        <taxon>Actinomycetota</taxon>
        <taxon>Actinomycetes</taxon>
        <taxon>Pseudonocardiales</taxon>
        <taxon>Pseudonocardiaceae</taxon>
        <taxon>Kutzneria</taxon>
    </lineage>
</organism>
<keyword evidence="2" id="KW-1185">Reference proteome</keyword>
<name>A0A3E0I537_9PSEU</name>
<proteinExistence type="predicted"/>
<dbReference type="OrthoDB" id="3396949at2"/>
<evidence type="ECO:0000313" key="1">
    <source>
        <dbReference type="EMBL" id="REH53843.1"/>
    </source>
</evidence>
<accession>A0A3E0I537</accession>
<dbReference type="EMBL" id="QUNO01000002">
    <property type="protein sequence ID" value="REH53843.1"/>
    <property type="molecule type" value="Genomic_DNA"/>
</dbReference>
<comment type="caution">
    <text evidence="1">The sequence shown here is derived from an EMBL/GenBank/DDBJ whole genome shotgun (WGS) entry which is preliminary data.</text>
</comment>
<evidence type="ECO:0000313" key="2">
    <source>
        <dbReference type="Proteomes" id="UP000256269"/>
    </source>
</evidence>